<evidence type="ECO:0000313" key="7">
    <source>
        <dbReference type="Proteomes" id="UP001155241"/>
    </source>
</evidence>
<dbReference type="FunFam" id="3.40.50.300:FF:000216">
    <property type="entry name" value="Type VII secretion ATPase EccA"/>
    <property type="match status" value="1"/>
</dbReference>
<keyword evidence="2" id="KW-0547">Nucleotide-binding</keyword>
<evidence type="ECO:0000256" key="4">
    <source>
        <dbReference type="SAM" id="MobiDB-lite"/>
    </source>
</evidence>
<evidence type="ECO:0000259" key="5">
    <source>
        <dbReference type="SMART" id="SM00382"/>
    </source>
</evidence>
<reference evidence="6" key="1">
    <citation type="submission" date="2022-06" db="EMBL/GenBank/DDBJ databases">
        <title>Aeoliella straminimaris, a novel planctomycete from sediments.</title>
        <authorList>
            <person name="Vitorino I.R."/>
            <person name="Lage O.M."/>
        </authorList>
    </citation>
    <scope>NUCLEOTIDE SEQUENCE</scope>
    <source>
        <strain evidence="6">ICT_H6.2</strain>
    </source>
</reference>
<dbReference type="Gene3D" id="3.40.50.300">
    <property type="entry name" value="P-loop containing nucleotide triphosphate hydrolases"/>
    <property type="match status" value="1"/>
</dbReference>
<dbReference type="InterPro" id="IPR003593">
    <property type="entry name" value="AAA+_ATPase"/>
</dbReference>
<dbReference type="InterPro" id="IPR050773">
    <property type="entry name" value="CbxX/CfxQ_RuBisCO_ESX"/>
</dbReference>
<dbReference type="PANTHER" id="PTHR43392:SF2">
    <property type="entry name" value="AAA-TYPE ATPASE FAMILY PROTEIN _ ANKYRIN REPEAT FAMILY PROTEIN"/>
    <property type="match status" value="1"/>
</dbReference>
<dbReference type="AlphaFoldDB" id="A0A9X2FAS0"/>
<dbReference type="PRINTS" id="PR00819">
    <property type="entry name" value="CBXCFQXSUPER"/>
</dbReference>
<gene>
    <name evidence="6" type="ORF">NG895_16035</name>
</gene>
<accession>A0A9X2FAS0</accession>
<dbReference type="InterPro" id="IPR041627">
    <property type="entry name" value="AAA_lid_6"/>
</dbReference>
<dbReference type="InterPro" id="IPR003959">
    <property type="entry name" value="ATPase_AAA_core"/>
</dbReference>
<dbReference type="SUPFAM" id="SSF52540">
    <property type="entry name" value="P-loop containing nucleoside triphosphate hydrolases"/>
    <property type="match status" value="1"/>
</dbReference>
<comment type="similarity">
    <text evidence="1">Belongs to the CbxX/CfxQ family.</text>
</comment>
<comment type="caution">
    <text evidence="6">The sequence shown here is derived from an EMBL/GenBank/DDBJ whole genome shotgun (WGS) entry which is preliminary data.</text>
</comment>
<keyword evidence="3" id="KW-0067">ATP-binding</keyword>
<organism evidence="6 7">
    <name type="scientific">Aeoliella straminimaris</name>
    <dbReference type="NCBI Taxonomy" id="2954799"/>
    <lineage>
        <taxon>Bacteria</taxon>
        <taxon>Pseudomonadati</taxon>
        <taxon>Planctomycetota</taxon>
        <taxon>Planctomycetia</taxon>
        <taxon>Pirellulales</taxon>
        <taxon>Lacipirellulaceae</taxon>
        <taxon>Aeoliella</taxon>
    </lineage>
</organism>
<sequence>MADYDLPSRPSLFSRTLRDCRKLYVSSGELCERDYPQLIDRTDGKFVALMDDLHRALVLKIYLSICEADKRWSKNERFLAEVLCHHLWGQWISGEKLNETMKHASGESSKLTWYSMVRPFERIRPLRDRVGQLDTIVARLCNIVARADGVMREPEAAIVRSIQLKLDSHLKHRPLDDAEPENPADLGESAQAIEQMRREADDGIYVPRPTSQANRKFKKRNTTPAEKVAITKPAEPELTVEEALDELDNLIGLGEIKHEVRSLTNFLKLQQKRTAAGLPETDISLHMVFTGNPGTGKTTVARIIGKIYRALGVLEKGHLVETDRSGLVAEYAGQTGPKTNKKVEESLDGILFVDEAYSLIASRSEDPYGHEAVQALLKRAEDDRERLVVILAGYPDEMQELLESNPGLSSRFNRKLHFVDYTPLELSGIFGLFCKKNRYELTPAARLRVIQWLTWHYDRRDRHFGNGRAARNLFEQAIRNMANRLSSLKEISPEQLQLLEGPDIDYGEIPTDVYVPLDDPTCKIHVLCEACKHEKDVPAKFLGRKVVCPKCNAQFTIEWATLATTTGEPAP</sequence>
<dbReference type="RefSeq" id="WP_252853534.1">
    <property type="nucleotide sequence ID" value="NZ_JAMXLR010000055.1"/>
</dbReference>
<dbReference type="Pfam" id="PF00004">
    <property type="entry name" value="AAA"/>
    <property type="match status" value="1"/>
</dbReference>
<dbReference type="Proteomes" id="UP001155241">
    <property type="component" value="Unassembled WGS sequence"/>
</dbReference>
<dbReference type="EMBL" id="JAMXLR010000055">
    <property type="protein sequence ID" value="MCO6045420.1"/>
    <property type="molecule type" value="Genomic_DNA"/>
</dbReference>
<dbReference type="Gene3D" id="1.10.8.60">
    <property type="match status" value="1"/>
</dbReference>
<dbReference type="Pfam" id="PF17866">
    <property type="entry name" value="AAA_lid_6"/>
    <property type="match status" value="1"/>
</dbReference>
<dbReference type="InterPro" id="IPR000641">
    <property type="entry name" value="CbxX/CfxQ"/>
</dbReference>
<name>A0A9X2FAS0_9BACT</name>
<dbReference type="GO" id="GO:0005524">
    <property type="term" value="F:ATP binding"/>
    <property type="evidence" value="ECO:0007669"/>
    <property type="project" value="UniProtKB-KW"/>
</dbReference>
<dbReference type="GO" id="GO:0016887">
    <property type="term" value="F:ATP hydrolysis activity"/>
    <property type="evidence" value="ECO:0007669"/>
    <property type="project" value="InterPro"/>
</dbReference>
<dbReference type="SMART" id="SM00382">
    <property type="entry name" value="AAA"/>
    <property type="match status" value="1"/>
</dbReference>
<dbReference type="PANTHER" id="PTHR43392">
    <property type="entry name" value="AAA-TYPE ATPASE FAMILY PROTEIN / ANKYRIN REPEAT FAMILY PROTEIN"/>
    <property type="match status" value="1"/>
</dbReference>
<protein>
    <submittedName>
        <fullName evidence="6">AAA family ATPase</fullName>
    </submittedName>
</protein>
<feature type="domain" description="AAA+ ATPase" evidence="5">
    <location>
        <begin position="283"/>
        <end position="422"/>
    </location>
</feature>
<keyword evidence="7" id="KW-1185">Reference proteome</keyword>
<evidence type="ECO:0000256" key="3">
    <source>
        <dbReference type="ARBA" id="ARBA00022840"/>
    </source>
</evidence>
<proteinExistence type="inferred from homology"/>
<dbReference type="CDD" id="cd00009">
    <property type="entry name" value="AAA"/>
    <property type="match status" value="1"/>
</dbReference>
<evidence type="ECO:0000256" key="1">
    <source>
        <dbReference type="ARBA" id="ARBA00010378"/>
    </source>
</evidence>
<evidence type="ECO:0000256" key="2">
    <source>
        <dbReference type="ARBA" id="ARBA00022741"/>
    </source>
</evidence>
<feature type="region of interest" description="Disordered" evidence="4">
    <location>
        <begin position="205"/>
        <end position="224"/>
    </location>
</feature>
<dbReference type="InterPro" id="IPR027417">
    <property type="entry name" value="P-loop_NTPase"/>
</dbReference>
<evidence type="ECO:0000313" key="6">
    <source>
        <dbReference type="EMBL" id="MCO6045420.1"/>
    </source>
</evidence>